<dbReference type="EMBL" id="JANPWB010000014">
    <property type="protein sequence ID" value="KAJ1101562.1"/>
    <property type="molecule type" value="Genomic_DNA"/>
</dbReference>
<evidence type="ECO:0000256" key="1">
    <source>
        <dbReference type="SAM" id="MobiDB-lite"/>
    </source>
</evidence>
<accession>A0AAV7MDE2</accession>
<sequence length="175" mass="20294">MTLGVVHRHCPRAVTSVLFFPRHTLIRRELPCFFFLAEFDSFVEVFCARLWCVEMSPKTGFKPCEDCHRTLSVTDPHCVCLWCLERDHDPKSCSECQAMHPKALREWSLKLMAARHLTPRRSRSRSRGRSRDQSQSHHHTSSSKSSGQGKKKSSKKFHRSQTSLRRSADATRTMH</sequence>
<reference evidence="2" key="1">
    <citation type="journal article" date="2022" name="bioRxiv">
        <title>Sequencing and chromosome-scale assembly of the giantPleurodeles waltlgenome.</title>
        <authorList>
            <person name="Brown T."/>
            <person name="Elewa A."/>
            <person name="Iarovenko S."/>
            <person name="Subramanian E."/>
            <person name="Araus A.J."/>
            <person name="Petzold A."/>
            <person name="Susuki M."/>
            <person name="Suzuki K.-i.T."/>
            <person name="Hayashi T."/>
            <person name="Toyoda A."/>
            <person name="Oliveira C."/>
            <person name="Osipova E."/>
            <person name="Leigh N.D."/>
            <person name="Simon A."/>
            <person name="Yun M.H."/>
        </authorList>
    </citation>
    <scope>NUCLEOTIDE SEQUENCE</scope>
    <source>
        <strain evidence="2">20211129_DDA</strain>
        <tissue evidence="2">Liver</tissue>
    </source>
</reference>
<name>A0AAV7MDE2_PLEWA</name>
<proteinExistence type="predicted"/>
<dbReference type="AlphaFoldDB" id="A0AAV7MDE2"/>
<feature type="compositionally biased region" description="Basic residues" evidence="1">
    <location>
        <begin position="117"/>
        <end position="128"/>
    </location>
</feature>
<dbReference type="Proteomes" id="UP001066276">
    <property type="component" value="Chromosome 10"/>
</dbReference>
<comment type="caution">
    <text evidence="2">The sequence shown here is derived from an EMBL/GenBank/DDBJ whole genome shotgun (WGS) entry which is preliminary data.</text>
</comment>
<feature type="compositionally biased region" description="Basic residues" evidence="1">
    <location>
        <begin position="149"/>
        <end position="159"/>
    </location>
</feature>
<feature type="region of interest" description="Disordered" evidence="1">
    <location>
        <begin position="116"/>
        <end position="175"/>
    </location>
</feature>
<keyword evidence="3" id="KW-1185">Reference proteome</keyword>
<evidence type="ECO:0000313" key="3">
    <source>
        <dbReference type="Proteomes" id="UP001066276"/>
    </source>
</evidence>
<gene>
    <name evidence="2" type="ORF">NDU88_006629</name>
</gene>
<evidence type="ECO:0000313" key="2">
    <source>
        <dbReference type="EMBL" id="KAJ1101562.1"/>
    </source>
</evidence>
<organism evidence="2 3">
    <name type="scientific">Pleurodeles waltl</name>
    <name type="common">Iberian ribbed newt</name>
    <dbReference type="NCBI Taxonomy" id="8319"/>
    <lineage>
        <taxon>Eukaryota</taxon>
        <taxon>Metazoa</taxon>
        <taxon>Chordata</taxon>
        <taxon>Craniata</taxon>
        <taxon>Vertebrata</taxon>
        <taxon>Euteleostomi</taxon>
        <taxon>Amphibia</taxon>
        <taxon>Batrachia</taxon>
        <taxon>Caudata</taxon>
        <taxon>Salamandroidea</taxon>
        <taxon>Salamandridae</taxon>
        <taxon>Pleurodelinae</taxon>
        <taxon>Pleurodeles</taxon>
    </lineage>
</organism>
<protein>
    <submittedName>
        <fullName evidence="2">Uncharacterized protein</fullName>
    </submittedName>
</protein>